<evidence type="ECO:0000313" key="2">
    <source>
        <dbReference type="Proteomes" id="UP000051677"/>
    </source>
</evidence>
<sequence>MASRTVPAGVELWRVEAAAPADWTWNGFPQPRFRFDPVSGAFRTRYAATASEGAFRERYRDTGRTIPADHSSQYLIRLVSTRPLRIFDLRTQRNLDALDVDDQISTGQRARVWQQCHHLADAARRWWPDLDAIVYRSRTTPETSINYAFFAHDAFTAESWELASRSDVLVDLVLRHDFTVNWEI</sequence>
<dbReference type="Proteomes" id="UP000051677">
    <property type="component" value="Unassembled WGS sequence"/>
</dbReference>
<proteinExistence type="predicted"/>
<accession>A0A0Q2QVR7</accession>
<dbReference type="EMBL" id="LKTM01000361">
    <property type="protein sequence ID" value="KQH76070.1"/>
    <property type="molecule type" value="Genomic_DNA"/>
</dbReference>
<gene>
    <name evidence="1" type="ORF">AO501_18150</name>
</gene>
<dbReference type="AlphaFoldDB" id="A0A0Q2QVR7"/>
<evidence type="ECO:0000313" key="1">
    <source>
        <dbReference type="EMBL" id="KQH76070.1"/>
    </source>
</evidence>
<protein>
    <submittedName>
        <fullName evidence="1">Uncharacterized protein</fullName>
    </submittedName>
</protein>
<name>A0A0Q2QVR7_MYCGO</name>
<organism evidence="1 2">
    <name type="scientific">Mycobacterium gordonae</name>
    <dbReference type="NCBI Taxonomy" id="1778"/>
    <lineage>
        <taxon>Bacteria</taxon>
        <taxon>Bacillati</taxon>
        <taxon>Actinomycetota</taxon>
        <taxon>Actinomycetes</taxon>
        <taxon>Mycobacteriales</taxon>
        <taxon>Mycobacteriaceae</taxon>
        <taxon>Mycobacterium</taxon>
    </lineage>
</organism>
<dbReference type="STRING" id="1778.A9W97_21975"/>
<comment type="caution">
    <text evidence="1">The sequence shown here is derived from an EMBL/GenBank/DDBJ whole genome shotgun (WGS) entry which is preliminary data.</text>
</comment>
<reference evidence="1 2" key="1">
    <citation type="submission" date="2015-10" db="EMBL/GenBank/DDBJ databases">
        <title>Mycobacterium gordonae draft genome assembly.</title>
        <authorList>
            <person name="Ustinova V."/>
            <person name="Smirnova T."/>
            <person name="Blagodatskikh K."/>
            <person name="Varlamov D."/>
            <person name="Larionova E."/>
            <person name="Chernousova L."/>
        </authorList>
    </citation>
    <scope>NUCLEOTIDE SEQUENCE [LARGE SCALE GENOMIC DNA]</scope>
    <source>
        <strain evidence="1 2">CTRI 14-8773</strain>
    </source>
</reference>